<feature type="non-terminal residue" evidence="1">
    <location>
        <position position="1"/>
    </location>
</feature>
<dbReference type="EMBL" id="CM000780">
    <property type="protein sequence ID" value="AQK52191.1"/>
    <property type="molecule type" value="Genomic_DNA"/>
</dbReference>
<proteinExistence type="predicted"/>
<accession>A0A1D6Q0M0</accession>
<reference evidence="1" key="1">
    <citation type="submission" date="2015-12" db="EMBL/GenBank/DDBJ databases">
        <title>Update maize B73 reference genome by single molecule sequencing technologies.</title>
        <authorList>
            <consortium name="Maize Genome Sequencing Project"/>
            <person name="Ware D."/>
        </authorList>
    </citation>
    <scope>NUCLEOTIDE SEQUENCE</scope>
    <source>
        <tissue evidence="1">Seedling</tissue>
    </source>
</reference>
<sequence>SVVQPNKLTPGHQAHTALPPPSCVGAISLHPHLICTRIGFFFYYYCSALQRRGDDSAEEGRRLCSRGRPAALCSRGDRRLSAAEKGRRLLQQRRGDGGAIAAREEGWRLQELSLRSQNRKIKVNQKEPT</sequence>
<gene>
    <name evidence="1" type="ORF">ZEAMMB73_Zm00001d050248</name>
</gene>
<organism evidence="1">
    <name type="scientific">Zea mays</name>
    <name type="common">Maize</name>
    <dbReference type="NCBI Taxonomy" id="4577"/>
    <lineage>
        <taxon>Eukaryota</taxon>
        <taxon>Viridiplantae</taxon>
        <taxon>Streptophyta</taxon>
        <taxon>Embryophyta</taxon>
        <taxon>Tracheophyta</taxon>
        <taxon>Spermatophyta</taxon>
        <taxon>Magnoliopsida</taxon>
        <taxon>Liliopsida</taxon>
        <taxon>Poales</taxon>
        <taxon>Poaceae</taxon>
        <taxon>PACMAD clade</taxon>
        <taxon>Panicoideae</taxon>
        <taxon>Andropogonodae</taxon>
        <taxon>Andropogoneae</taxon>
        <taxon>Tripsacinae</taxon>
        <taxon>Zea</taxon>
    </lineage>
</organism>
<name>A0A1D6Q0M0_MAIZE</name>
<dbReference type="IntAct" id="A0A1D6Q0M0">
    <property type="interactions" value="11"/>
</dbReference>
<evidence type="ECO:0000313" key="1">
    <source>
        <dbReference type="EMBL" id="AQK52191.1"/>
    </source>
</evidence>
<dbReference type="AlphaFoldDB" id="A0A1D6Q0M0"/>
<protein>
    <submittedName>
        <fullName evidence="1">Uncharacterized protein</fullName>
    </submittedName>
</protein>